<accession>A0AAD7D9V8</accession>
<feature type="compositionally biased region" description="Basic and acidic residues" evidence="1">
    <location>
        <begin position="197"/>
        <end position="209"/>
    </location>
</feature>
<gene>
    <name evidence="2" type="ORF">B0H17DRAFT_1181280</name>
</gene>
<keyword evidence="3" id="KW-1185">Reference proteome</keyword>
<reference evidence="2" key="1">
    <citation type="submission" date="2023-03" db="EMBL/GenBank/DDBJ databases">
        <title>Massive genome expansion in bonnet fungi (Mycena s.s.) driven by repeated elements and novel gene families across ecological guilds.</title>
        <authorList>
            <consortium name="Lawrence Berkeley National Laboratory"/>
            <person name="Harder C.B."/>
            <person name="Miyauchi S."/>
            <person name="Viragh M."/>
            <person name="Kuo A."/>
            <person name="Thoen E."/>
            <person name="Andreopoulos B."/>
            <person name="Lu D."/>
            <person name="Skrede I."/>
            <person name="Drula E."/>
            <person name="Henrissat B."/>
            <person name="Morin E."/>
            <person name="Kohler A."/>
            <person name="Barry K."/>
            <person name="LaButti K."/>
            <person name="Morin E."/>
            <person name="Salamov A."/>
            <person name="Lipzen A."/>
            <person name="Mereny Z."/>
            <person name="Hegedus B."/>
            <person name="Baldrian P."/>
            <person name="Stursova M."/>
            <person name="Weitz H."/>
            <person name="Taylor A."/>
            <person name="Grigoriev I.V."/>
            <person name="Nagy L.G."/>
            <person name="Martin F."/>
            <person name="Kauserud H."/>
        </authorList>
    </citation>
    <scope>NUCLEOTIDE SEQUENCE</scope>
    <source>
        <strain evidence="2">CBHHK067</strain>
    </source>
</reference>
<dbReference type="Proteomes" id="UP001221757">
    <property type="component" value="Unassembled WGS sequence"/>
</dbReference>
<proteinExistence type="predicted"/>
<dbReference type="EMBL" id="JARKIE010000098">
    <property type="protein sequence ID" value="KAJ7686211.1"/>
    <property type="molecule type" value="Genomic_DNA"/>
</dbReference>
<organism evidence="2 3">
    <name type="scientific">Mycena rosella</name>
    <name type="common">Pink bonnet</name>
    <name type="synonym">Agaricus rosellus</name>
    <dbReference type="NCBI Taxonomy" id="1033263"/>
    <lineage>
        <taxon>Eukaryota</taxon>
        <taxon>Fungi</taxon>
        <taxon>Dikarya</taxon>
        <taxon>Basidiomycota</taxon>
        <taxon>Agaricomycotina</taxon>
        <taxon>Agaricomycetes</taxon>
        <taxon>Agaricomycetidae</taxon>
        <taxon>Agaricales</taxon>
        <taxon>Marasmiineae</taxon>
        <taxon>Mycenaceae</taxon>
        <taxon>Mycena</taxon>
    </lineage>
</organism>
<evidence type="ECO:0000313" key="3">
    <source>
        <dbReference type="Proteomes" id="UP001221757"/>
    </source>
</evidence>
<feature type="region of interest" description="Disordered" evidence="1">
    <location>
        <begin position="143"/>
        <end position="209"/>
    </location>
</feature>
<comment type="caution">
    <text evidence="2">The sequence shown here is derived from an EMBL/GenBank/DDBJ whole genome shotgun (WGS) entry which is preliminary data.</text>
</comment>
<name>A0AAD7D9V8_MYCRO</name>
<evidence type="ECO:0000256" key="1">
    <source>
        <dbReference type="SAM" id="MobiDB-lite"/>
    </source>
</evidence>
<evidence type="ECO:0000313" key="2">
    <source>
        <dbReference type="EMBL" id="KAJ7686211.1"/>
    </source>
</evidence>
<sequence length="209" mass="22819">MNRKPVHEHSINLSGSIHDAVIQQGRGSESRPHPAYVPKEKLCFVGGRRHSAKLSGVSVESLRAQAAGWPNKVHMERLSCIHPCELGDMRCVPFESYVLIMQMESAEGMITVAGADYFLIPLTQPQQIAGVIFTQLHLNPTPAAPHRGGQATCSPRRLTAPARTEEALVNLETGRVEDPSEAVGSQSELGKQAPSDQCHERWDSELAGR</sequence>
<dbReference type="AlphaFoldDB" id="A0AAD7D9V8"/>
<protein>
    <submittedName>
        <fullName evidence="2">Uncharacterized protein</fullName>
    </submittedName>
</protein>